<dbReference type="SMART" id="SM00838">
    <property type="entry name" value="EFG_C"/>
    <property type="match status" value="1"/>
</dbReference>
<dbReference type="Pfam" id="PF03144">
    <property type="entry name" value="GTP_EFTU_D2"/>
    <property type="match status" value="1"/>
</dbReference>
<dbReference type="CDD" id="cd01886">
    <property type="entry name" value="EF-G"/>
    <property type="match status" value="1"/>
</dbReference>
<dbReference type="InterPro" id="IPR004161">
    <property type="entry name" value="EFTu-like_2"/>
</dbReference>
<keyword evidence="5 6" id="KW-0342">GTP-binding</keyword>
<dbReference type="EMBL" id="CAJNNV010033336">
    <property type="protein sequence ID" value="CAE8643331.1"/>
    <property type="molecule type" value="Genomic_DNA"/>
</dbReference>
<evidence type="ECO:0000256" key="4">
    <source>
        <dbReference type="ARBA" id="ARBA00022917"/>
    </source>
</evidence>
<keyword evidence="6" id="KW-0496">Mitochondrion</keyword>
<dbReference type="InterPro" id="IPR004540">
    <property type="entry name" value="Transl_elong_EFG/EF2"/>
</dbReference>
<evidence type="ECO:0000313" key="9">
    <source>
        <dbReference type="Proteomes" id="UP000654075"/>
    </source>
</evidence>
<comment type="pathway">
    <text evidence="6">Protein biosynthesis; polypeptide chain elongation.</text>
</comment>
<dbReference type="CDD" id="cd01434">
    <property type="entry name" value="EFG_mtEFG1_IV"/>
    <property type="match status" value="1"/>
</dbReference>
<evidence type="ECO:0000256" key="2">
    <source>
        <dbReference type="ARBA" id="ARBA00022741"/>
    </source>
</evidence>
<comment type="caution">
    <text evidence="8">The sequence shown here is derived from an EMBL/GenBank/DDBJ whole genome shotgun (WGS) entry which is preliminary data.</text>
</comment>
<dbReference type="FunFam" id="3.40.50.300:FF:000029">
    <property type="entry name" value="Elongation factor G"/>
    <property type="match status" value="1"/>
</dbReference>
<evidence type="ECO:0000256" key="1">
    <source>
        <dbReference type="ARBA" id="ARBA00005870"/>
    </source>
</evidence>
<proteinExistence type="inferred from homology"/>
<comment type="subcellular location">
    <subcellularLocation>
        <location evidence="6">Mitochondrion</location>
    </subcellularLocation>
</comment>
<reference evidence="8" key="1">
    <citation type="submission" date="2021-02" db="EMBL/GenBank/DDBJ databases">
        <authorList>
            <person name="Dougan E. K."/>
            <person name="Rhodes N."/>
            <person name="Thang M."/>
            <person name="Chan C."/>
        </authorList>
    </citation>
    <scope>NUCLEOTIDE SEQUENCE</scope>
</reference>
<dbReference type="Pfam" id="PF03764">
    <property type="entry name" value="EFG_IV"/>
    <property type="match status" value="1"/>
</dbReference>
<dbReference type="FunFam" id="3.30.70.870:FF:000001">
    <property type="entry name" value="Elongation factor G"/>
    <property type="match status" value="1"/>
</dbReference>
<dbReference type="CDD" id="cd04091">
    <property type="entry name" value="mtEFG1_II_like"/>
    <property type="match status" value="1"/>
</dbReference>
<dbReference type="InterPro" id="IPR005517">
    <property type="entry name" value="Transl_elong_EFG/EF2_IV"/>
</dbReference>
<feature type="binding site" evidence="6">
    <location>
        <begin position="137"/>
        <end position="141"/>
    </location>
    <ligand>
        <name>GTP</name>
        <dbReference type="ChEBI" id="CHEBI:37565"/>
    </ligand>
</feature>
<dbReference type="GO" id="GO:0003746">
    <property type="term" value="F:translation elongation factor activity"/>
    <property type="evidence" value="ECO:0007669"/>
    <property type="project" value="UniProtKB-UniRule"/>
</dbReference>
<dbReference type="InterPro" id="IPR047872">
    <property type="entry name" value="EFG_IV"/>
</dbReference>
<dbReference type="Pfam" id="PF00679">
    <property type="entry name" value="EFG_C"/>
    <property type="match status" value="1"/>
</dbReference>
<dbReference type="HAMAP" id="MF_00054_B">
    <property type="entry name" value="EF_G_EF_2_B"/>
    <property type="match status" value="1"/>
</dbReference>
<dbReference type="OrthoDB" id="198619at2759"/>
<dbReference type="SUPFAM" id="SSF54980">
    <property type="entry name" value="EF-G C-terminal domain-like"/>
    <property type="match status" value="2"/>
</dbReference>
<dbReference type="FunFam" id="3.30.70.240:FF:000001">
    <property type="entry name" value="Elongation factor G"/>
    <property type="match status" value="1"/>
</dbReference>
<dbReference type="PROSITE" id="PS51722">
    <property type="entry name" value="G_TR_2"/>
    <property type="match status" value="1"/>
</dbReference>
<accession>A0A813I088</accession>
<dbReference type="SUPFAM" id="SSF54211">
    <property type="entry name" value="Ribosomal protein S5 domain 2-like"/>
    <property type="match status" value="1"/>
</dbReference>
<dbReference type="Proteomes" id="UP000654075">
    <property type="component" value="Unassembled WGS sequence"/>
</dbReference>
<dbReference type="Gene3D" id="3.40.50.300">
    <property type="entry name" value="P-loop containing nucleotide triphosphate hydrolases"/>
    <property type="match status" value="1"/>
</dbReference>
<sequence length="887" mass="98360">MAAAAVLLGRSPAGACASGLCARRIPLHRQCWASRQVPVLARHFAALAPAAEVLEVDTIRNFGISAHIDSGKTTLTERVLFYTGKIKAIHEVRGKDGVGATMDHMELEREKGITITSAATYCSWRSNGKDHHMNLIDTPGHVDFTIEVERALRVLDGAILVCCGVGGVQSQTITVDRQMKRYGVPRVIFINKLDRYGSDPFHVLGQIRAKLGLTVQPVQLPIGEEDNFIGICDLVSQKASYFEGVDGKSHRVADIPAEMADKVAEHRNKLLETLADLDDAFAEIFLETDQIPVEAVHAAIRRQTLLLKFCPMFMGSAYKNKGVQDLLDGVCKYLPSPKDKKNVGLDADNEEVEIELQCDPKKPFVGYAFKIQDHAMAGQVTYMRVYQGKVSKGDSIVNMMTDKKQSVKRLVRMHSNEVKDVSEAAAGDIVALAGMDCESGVTFTDGKARITCSSMFVPEPVMSLSVSAGRDDQARLQKALKRFQREDPTFQVQVLQETNETIISGMGELHLEVYCERMRREYKVETLVTGEPKVNYRETITQKTEYNYLHKRQSGGRGQYGKVIGFFEPIPEEEQLDNKDGIVFVNRLTGNEVPQNYVPAIEKGFRAATRKGLLTGNPLIHMRCVLEDGAAHEVDSSAEAFQAAAIGAFEQFYSEAGPVLLEPLMMVEVTFPSEFQSQSLQTLNGREGSIQSTQAVSGDTSLVQAIVPLRRMFGYSSELRSVTHSGRAFSESQFKNNRGEFSMEFKEYSQPKSTQLEPSPEANAFEDQILSRSDFPQVMNASLEQATTAEIATEIAVPGTCRAKHKGFPIQAVQYVPHLVGEPYPHPESDPASYYSGIYNSLHKRDLALMGNMLQADTLRIRPWPVDVSSRDSRNHAFLEQMQAEDR</sequence>
<dbReference type="AlphaFoldDB" id="A0A813I088"/>
<keyword evidence="9" id="KW-1185">Reference proteome</keyword>
<organism evidence="8 9">
    <name type="scientific">Polarella glacialis</name>
    <name type="common">Dinoflagellate</name>
    <dbReference type="NCBI Taxonomy" id="89957"/>
    <lineage>
        <taxon>Eukaryota</taxon>
        <taxon>Sar</taxon>
        <taxon>Alveolata</taxon>
        <taxon>Dinophyceae</taxon>
        <taxon>Suessiales</taxon>
        <taxon>Suessiaceae</taxon>
        <taxon>Polarella</taxon>
    </lineage>
</organism>
<keyword evidence="4 6" id="KW-0648">Protein biosynthesis</keyword>
<evidence type="ECO:0000313" key="8">
    <source>
        <dbReference type="EMBL" id="CAE8643331.1"/>
    </source>
</evidence>
<dbReference type="Gene3D" id="3.30.70.240">
    <property type="match status" value="1"/>
</dbReference>
<dbReference type="Gene3D" id="3.30.70.870">
    <property type="entry name" value="Elongation Factor G (Translational Gtpase), domain 3"/>
    <property type="match status" value="1"/>
</dbReference>
<dbReference type="SUPFAM" id="SSF52540">
    <property type="entry name" value="P-loop containing nucleoside triphosphate hydrolases"/>
    <property type="match status" value="1"/>
</dbReference>
<dbReference type="InterPro" id="IPR027417">
    <property type="entry name" value="P-loop_NTPase"/>
</dbReference>
<dbReference type="InterPro" id="IPR009022">
    <property type="entry name" value="EFG_III"/>
</dbReference>
<dbReference type="InterPro" id="IPR020568">
    <property type="entry name" value="Ribosomal_Su5_D2-typ_SF"/>
</dbReference>
<dbReference type="GO" id="GO:0003924">
    <property type="term" value="F:GTPase activity"/>
    <property type="evidence" value="ECO:0007669"/>
    <property type="project" value="UniProtKB-UniRule"/>
</dbReference>
<protein>
    <recommendedName>
        <fullName evidence="6">Elongation factor G, mitochondrial</fullName>
        <shortName evidence="6">EF-Gmt</shortName>
    </recommendedName>
    <alternativeName>
        <fullName evidence="6">Elongation factor G 1, mitochondrial</fullName>
        <shortName evidence="6">mEF-G 1</shortName>
    </alternativeName>
    <alternativeName>
        <fullName evidence="6">Elongation factor G1</fullName>
    </alternativeName>
</protein>
<comment type="function">
    <text evidence="6">Mitochondrial GTPase that catalyzes the GTP-dependent ribosomal translocation step during translation elongation. During this step, the ribosome changes from the pre-translocational (PRE) to the post-translocational (POST) state as the newly formed A-site-bound peptidyl-tRNA and P-site-bound deacylated tRNA move to the P and E sites, respectively. Catalyzes the coordinated movement of the two tRNA molecules, the mRNA and conformational changes in the ribosome.</text>
</comment>
<feature type="binding site" evidence="6">
    <location>
        <begin position="191"/>
        <end position="194"/>
    </location>
    <ligand>
        <name>GTP</name>
        <dbReference type="ChEBI" id="CHEBI:37565"/>
    </ligand>
</feature>
<dbReference type="FunFam" id="2.40.30.10:FF:000022">
    <property type="entry name" value="Elongation factor G, mitochondrial"/>
    <property type="match status" value="1"/>
</dbReference>
<dbReference type="SUPFAM" id="SSF50447">
    <property type="entry name" value="Translation proteins"/>
    <property type="match status" value="1"/>
</dbReference>
<dbReference type="SMART" id="SM00889">
    <property type="entry name" value="EFG_IV"/>
    <property type="match status" value="1"/>
</dbReference>
<feature type="domain" description="Tr-type G" evidence="7">
    <location>
        <begin position="57"/>
        <end position="338"/>
    </location>
</feature>
<dbReference type="InterPro" id="IPR000795">
    <property type="entry name" value="T_Tr_GTP-bd_dom"/>
</dbReference>
<keyword evidence="2 6" id="KW-0547">Nucleotide-binding</keyword>
<dbReference type="NCBIfam" id="TIGR00484">
    <property type="entry name" value="EF-G"/>
    <property type="match status" value="1"/>
</dbReference>
<dbReference type="GO" id="GO:0005739">
    <property type="term" value="C:mitochondrion"/>
    <property type="evidence" value="ECO:0007669"/>
    <property type="project" value="UniProtKB-SubCell"/>
</dbReference>
<dbReference type="InterPro" id="IPR009000">
    <property type="entry name" value="Transl_B-barrel_sf"/>
</dbReference>
<dbReference type="GO" id="GO:0070125">
    <property type="term" value="P:mitochondrial translational elongation"/>
    <property type="evidence" value="ECO:0007669"/>
    <property type="project" value="UniProtKB-UniRule"/>
</dbReference>
<gene>
    <name evidence="8" type="ORF">PGLA1383_LOCUS57677</name>
</gene>
<comment type="similarity">
    <text evidence="6">Belongs to the GTP-binding elongation factor family. EF-G/EF-2 subfamily.</text>
</comment>
<dbReference type="NCBIfam" id="TIGR00231">
    <property type="entry name" value="small_GTP"/>
    <property type="match status" value="1"/>
</dbReference>
<feature type="binding site" evidence="6">
    <location>
        <begin position="66"/>
        <end position="73"/>
    </location>
    <ligand>
        <name>GTP</name>
        <dbReference type="ChEBI" id="CHEBI:37565"/>
    </ligand>
</feature>
<evidence type="ECO:0000256" key="6">
    <source>
        <dbReference type="HAMAP-Rule" id="MF_03061"/>
    </source>
</evidence>
<dbReference type="InterPro" id="IPR041095">
    <property type="entry name" value="EFG_II"/>
</dbReference>
<name>A0A813I088_POLGL</name>
<dbReference type="InterPro" id="IPR014721">
    <property type="entry name" value="Ribsml_uS5_D2-typ_fold_subgr"/>
</dbReference>
<dbReference type="Gene3D" id="3.30.230.10">
    <property type="match status" value="1"/>
</dbReference>
<dbReference type="CDD" id="cd16262">
    <property type="entry name" value="EFG_III"/>
    <property type="match status" value="1"/>
</dbReference>
<dbReference type="FunFam" id="3.30.230.10:FF:000003">
    <property type="entry name" value="Elongation factor G"/>
    <property type="match status" value="1"/>
</dbReference>
<evidence type="ECO:0000259" key="7">
    <source>
        <dbReference type="PROSITE" id="PS51722"/>
    </source>
</evidence>
<evidence type="ECO:0000256" key="3">
    <source>
        <dbReference type="ARBA" id="ARBA00022768"/>
    </source>
</evidence>
<dbReference type="Pfam" id="PF00009">
    <property type="entry name" value="GTP_EFTU"/>
    <property type="match status" value="1"/>
</dbReference>
<dbReference type="InterPro" id="IPR000640">
    <property type="entry name" value="EFG_V-like"/>
</dbReference>
<dbReference type="PRINTS" id="PR00315">
    <property type="entry name" value="ELONGATNFCT"/>
</dbReference>
<dbReference type="InterPro" id="IPR005225">
    <property type="entry name" value="Small_GTP-bd"/>
</dbReference>
<dbReference type="PANTHER" id="PTHR43636">
    <property type="entry name" value="ELONGATION FACTOR G, MITOCHONDRIAL"/>
    <property type="match status" value="1"/>
</dbReference>
<dbReference type="OMA" id="GQFAKVQ"/>
<dbReference type="Pfam" id="PF14492">
    <property type="entry name" value="EFG_III"/>
    <property type="match status" value="1"/>
</dbReference>
<dbReference type="Gene3D" id="2.40.30.10">
    <property type="entry name" value="Translation factors"/>
    <property type="match status" value="1"/>
</dbReference>
<comment type="similarity">
    <text evidence="1">Belongs to the TRAFAC class translation factor GTPase superfamily. Classic translation factor GTPase family. EF-G/EF-2 subfamily.</text>
</comment>
<dbReference type="PANTHER" id="PTHR43636:SF2">
    <property type="entry name" value="ELONGATION FACTOR G, MITOCHONDRIAL"/>
    <property type="match status" value="1"/>
</dbReference>
<dbReference type="UniPathway" id="UPA00345"/>
<dbReference type="GO" id="GO:0005525">
    <property type="term" value="F:GTP binding"/>
    <property type="evidence" value="ECO:0007669"/>
    <property type="project" value="UniProtKB-UniRule"/>
</dbReference>
<keyword evidence="3 6" id="KW-0251">Elongation factor</keyword>
<evidence type="ECO:0000256" key="5">
    <source>
        <dbReference type="ARBA" id="ARBA00023134"/>
    </source>
</evidence>
<dbReference type="InterPro" id="IPR035647">
    <property type="entry name" value="EFG_III/V"/>
</dbReference>